<reference evidence="2 3" key="1">
    <citation type="journal article" date="2016" name="Nat. Commun.">
        <title>Thousands of microbial genomes shed light on interconnected biogeochemical processes in an aquifer system.</title>
        <authorList>
            <person name="Anantharaman K."/>
            <person name="Brown C.T."/>
            <person name="Hug L.A."/>
            <person name="Sharon I."/>
            <person name="Castelle C.J."/>
            <person name="Probst A.J."/>
            <person name="Thomas B.C."/>
            <person name="Singh A."/>
            <person name="Wilkins M.J."/>
            <person name="Karaoz U."/>
            <person name="Brodie E.L."/>
            <person name="Williams K.H."/>
            <person name="Hubbard S.S."/>
            <person name="Banfield J.F."/>
        </authorList>
    </citation>
    <scope>NUCLEOTIDE SEQUENCE [LARGE SCALE GENOMIC DNA]</scope>
</reference>
<dbReference type="Pfam" id="PF08298">
    <property type="entry name" value="AAA_PrkA"/>
    <property type="match status" value="2"/>
</dbReference>
<dbReference type="Pfam" id="PF06798">
    <property type="entry name" value="PrkA"/>
    <property type="match status" value="1"/>
</dbReference>
<comment type="caution">
    <text evidence="2">The sequence shown here is derived from an EMBL/GenBank/DDBJ whole genome shotgun (WGS) entry which is preliminary data.</text>
</comment>
<dbReference type="EMBL" id="MFCX01000036">
    <property type="protein sequence ID" value="OGE24940.1"/>
    <property type="molecule type" value="Genomic_DNA"/>
</dbReference>
<evidence type="ECO:0000313" key="2">
    <source>
        <dbReference type="EMBL" id="OGE24940.1"/>
    </source>
</evidence>
<dbReference type="GO" id="GO:0004672">
    <property type="term" value="F:protein kinase activity"/>
    <property type="evidence" value="ECO:0007669"/>
    <property type="project" value="TreeGrafter"/>
</dbReference>
<gene>
    <name evidence="2" type="ORF">A3C26_00330</name>
</gene>
<organism evidence="2 3">
    <name type="scientific">Candidatus Daviesbacteria bacterium RIFCSPHIGHO2_02_FULL_39_12</name>
    <dbReference type="NCBI Taxonomy" id="1797770"/>
    <lineage>
        <taxon>Bacteria</taxon>
        <taxon>Candidatus Daviesiibacteriota</taxon>
    </lineage>
</organism>
<dbReference type="InterPro" id="IPR013153">
    <property type="entry name" value="Prk_AAA"/>
</dbReference>
<sequence length="685" mass="77806">MAAFPESKTTLYDFLLTQIREGETRRAAIPFGSYLQDITLRLTKARAAAEVLRQADTLTDEARITLERTSSFRPISHSGDIMVQAVTSYPHFKNESGQEQYAFFTGRGERNMVYGNSYQLGLIVTFMADRLSRIPGLGKALFLFAPTGAGKSKIVDALKAGYEDYTRDEMQYTITGCPYQDEPLLLLPKEARILLEKEHGIVLEQELCNSCETKRHQAIGSEKGILDVEIEPIEFSADRGTGLITIKPEMTESFDQPEVRDAILDRIRRANRGILEIAELFLHSPPFLKALMGIIRERRLSYKGIEYHPQFVILTHATNTDVTRFIQLVSDKKIEIDSAAFFQRLTTVNLPYILSLSDEATLYKNSFAQSGYTFHISPQTLEKVGMVALASRLTRSDIPEVDIDTKVEIYNGGKTDKFTQKDRRGIEEEGRQKKEGLSGISPVQMIELLTQALKENPRCINPAQTLNALEIYIIMQPADYPRKYELLTTIRNQRAKYEAWLEKTVKQAFRGDHESACQKEFHYYLEQAEASAGGMKVYDPISRENVEPDEVFMRQVEVIIGTSEYAKKIFRKEILTDPVFTNRQRDYAKNPVKYTELPKFKDAFERKITGMSEQDVEDTILVLLHTPAEQQISLDVSGRKRAALLNTARKNMIEQQGFCQDCAPQLLLQTAKVIHTRTGKVVTAL</sequence>
<proteinExistence type="predicted"/>
<dbReference type="PANTHER" id="PTHR30267">
    <property type="entry name" value="PROTEIN KINASE PRKA"/>
    <property type="match status" value="1"/>
</dbReference>
<dbReference type="Proteomes" id="UP000177042">
    <property type="component" value="Unassembled WGS sequence"/>
</dbReference>
<protein>
    <recommendedName>
        <fullName evidence="1">PrkA AAA domain-containing protein</fullName>
    </recommendedName>
</protein>
<accession>A0A1F5J8U1</accession>
<name>A0A1F5J8U1_9BACT</name>
<evidence type="ECO:0000313" key="3">
    <source>
        <dbReference type="Proteomes" id="UP000177042"/>
    </source>
</evidence>
<evidence type="ECO:0000259" key="1">
    <source>
        <dbReference type="SMART" id="SM00763"/>
    </source>
</evidence>
<feature type="domain" description="PrkA AAA" evidence="1">
    <location>
        <begin position="70"/>
        <end position="400"/>
    </location>
</feature>
<dbReference type="AlphaFoldDB" id="A0A1F5J8U1"/>
<dbReference type="SMART" id="SM00763">
    <property type="entry name" value="AAA_PrkA"/>
    <property type="match status" value="1"/>
</dbReference>
<dbReference type="InterPro" id="IPR010650">
    <property type="entry name" value="PrkA_C"/>
</dbReference>
<dbReference type="PANTHER" id="PTHR30267:SF2">
    <property type="entry name" value="PROTEIN PRKA"/>
    <property type="match status" value="1"/>
</dbReference>